<evidence type="ECO:0000256" key="1">
    <source>
        <dbReference type="ARBA" id="ARBA00022737"/>
    </source>
</evidence>
<sequence>MIPHQTSHPSRAASSAGDCTQSTRSVAITELENAVARFQAALTDDDRKRLQDLRNLPHDAQSIIVFTAELDMQQTGKRRGKSIASRLTSFLQIIQQFTPVIDTYIQSNPDISAIIWGSIKLTFMFLANFLSQFQSFVELLQGFGSLYSRLGHYQILFQDSTRLNDSICQFHTSVILCCERVIYLIRQSSMETKTIFITLKLIPVPQAFTTEVWRAITCSFQTEIRSYVENVKTKAENAQKEVELAKAQADFHEQRQQTEERQKASGYRQQLSAWATEHSAAMKDLQDLKEKHGRDKKRRRLINELTSYNFMPTFNSMRNKRHMGTAEWCFLTPEYQDWVNARKTVVLHITGKIGSGKTILASSIIERLCRTPASRQFTSFFFLRFDDRKSLSASTVIRSCVQQLLASPLIQSLDSSAMSELDGCLEQAQSSMFSVESLRLLYTTAAKNLDYWFIVIDGLDEVDVARQIGLLKFLSDTFGQLPELHRIKLLLSSRETCASEIDRILPQTIRLYTGLKSASSDIRLYTEDIIRNKIEASELIVSDPELVNQIIEVIHQKEKGMFLWVFLTIDDICSRKSDKDIRQALQDIPVDLPATFDRALRRVAAKKNNTAIVQKAFTLIQGSFEPLTLDQLREALSVEIGQQTLDQDDLVSGIDRLPTWCENLISVEESDTVHFSHHSIEKYLLTPGSADFKDFHLDAEKCDQFMGELCVTYISLDNFQRAVGFTKGFNKDSSQMSIDIGGLAEQTMQTAVGGNIGSLIGRLTRQAVLASRSRKSRLGKVQWTDTSPSSIPMHSFGPAQGTKGYTFYEYASEHWFKHQLYIDSVKTEATWRLLGQILRRPRQYSQGEPWFEPAWTKGVSEIIGNDVLLFGPGFDSYRETAVSRETDEDGRLMNTSTLRDLCHVFMYAIQKDNAGLACRVFMLLVEDYKRPASRRLHGYLSVIINRMALNHVDVVRELRAAVASGISYFPPLGRNEALRSCTCPRKANYSLREEMCQLLETGYRRYEQPYLYPFAVLAEELGTGSSVERLRSFNHDERFQMEVILSSKTRLGRSVFDIIIEGALVDTERMKVFVAERLRSPQRPPVHDDGLFRFFSNSDHSQHVDIQWQLDNTLAFLVRRVKCDEARPACTRCTSTGRTCDGYGEAALEQPPRSQSPIQTVTCGYNNSQEARSMQFFMERTLSQLTSFFPDEFWGISILQVAQSEPSISHALVSFSAYHEAYMNGVPGNKIPFALKYYNLSIKELRDSHRSLSHVHLVSCLVFVCIEILQGHTGTAIRLFKDGLRMMSQYQVIDVQHSQATDLNDIHDHMRTLFTRLALQVALLVGDMRPELCLKFISGCQLTPSKTNYSFNSLLEAREALNAILALQLAERTSSALVAMFSKWSQALDRFISSRDETTFTSSEQRSLALIDLHRRYFNIVLPWENKENHQYVLSLDSYTNEFEELVNCASRVLTFEETQAAPIFHLDIGAVPVLFMTVAWCRDPAIRRRAISLLMSNQAQEGVWSSRLTGRVARRIMEAEEEDLNVRSCKDVPGPRRVRSVLVSLGPREREAMIRYGLEDREWEEPIAW</sequence>
<keyword evidence="6" id="KW-1185">Reference proteome</keyword>
<dbReference type="InterPro" id="IPR027417">
    <property type="entry name" value="P-loop_NTPase"/>
</dbReference>
<feature type="coiled-coil region" evidence="3">
    <location>
        <begin position="228"/>
        <end position="262"/>
    </location>
</feature>
<dbReference type="Proteomes" id="UP000532311">
    <property type="component" value="Unassembled WGS sequence"/>
</dbReference>
<evidence type="ECO:0000256" key="2">
    <source>
        <dbReference type="ARBA" id="ARBA00023242"/>
    </source>
</evidence>
<name>A0A8H5Y2U4_9HYPO</name>
<feature type="domain" description="NACHT" evidence="4">
    <location>
        <begin position="345"/>
        <end position="494"/>
    </location>
</feature>
<dbReference type="EMBL" id="JAAQPF010000358">
    <property type="protein sequence ID" value="KAF5704870.1"/>
    <property type="molecule type" value="Genomic_DNA"/>
</dbReference>
<dbReference type="InterPro" id="IPR007111">
    <property type="entry name" value="NACHT_NTPase"/>
</dbReference>
<accession>A0A8H5Y2U4</accession>
<dbReference type="Pfam" id="PF24883">
    <property type="entry name" value="NPHP3_N"/>
    <property type="match status" value="1"/>
</dbReference>
<evidence type="ECO:0000259" key="4">
    <source>
        <dbReference type="PROSITE" id="PS50837"/>
    </source>
</evidence>
<dbReference type="Pfam" id="PF22939">
    <property type="entry name" value="WHD_GPIID"/>
    <property type="match status" value="1"/>
</dbReference>
<evidence type="ECO:0000313" key="5">
    <source>
        <dbReference type="EMBL" id="KAF5704870.1"/>
    </source>
</evidence>
<dbReference type="PROSITE" id="PS50837">
    <property type="entry name" value="NACHT"/>
    <property type="match status" value="1"/>
</dbReference>
<dbReference type="Pfam" id="PF11951">
    <property type="entry name" value="Fungal_trans_2"/>
    <property type="match status" value="1"/>
</dbReference>
<keyword evidence="1" id="KW-0677">Repeat</keyword>
<dbReference type="PANTHER" id="PTHR10039">
    <property type="entry name" value="AMELOGENIN"/>
    <property type="match status" value="1"/>
</dbReference>
<dbReference type="InterPro" id="IPR021858">
    <property type="entry name" value="Fun_TF"/>
</dbReference>
<reference evidence="5 6" key="1">
    <citation type="submission" date="2020-05" db="EMBL/GenBank/DDBJ databases">
        <title>Identification and distribution of gene clusters putatively required for synthesis of sphingolipid metabolism inhibitors in phylogenetically diverse species of the filamentous fungus Fusarium.</title>
        <authorList>
            <person name="Kim H.-S."/>
            <person name="Busman M."/>
            <person name="Brown D.W."/>
            <person name="Divon H."/>
            <person name="Uhlig S."/>
            <person name="Proctor R.H."/>
        </authorList>
    </citation>
    <scope>NUCLEOTIDE SEQUENCE [LARGE SCALE GENOMIC DNA]</scope>
    <source>
        <strain evidence="5 6">NRRL 26131</strain>
    </source>
</reference>
<keyword evidence="3" id="KW-0175">Coiled coil</keyword>
<dbReference type="SUPFAM" id="SSF52540">
    <property type="entry name" value="P-loop containing nucleoside triphosphate hydrolases"/>
    <property type="match status" value="1"/>
</dbReference>
<keyword evidence="2" id="KW-0539">Nucleus</keyword>
<protein>
    <submittedName>
        <fullName evidence="5">Heterokaryon incompatibility protein het-E-1</fullName>
    </submittedName>
</protein>
<evidence type="ECO:0000313" key="6">
    <source>
        <dbReference type="Proteomes" id="UP000532311"/>
    </source>
</evidence>
<dbReference type="InterPro" id="IPR056884">
    <property type="entry name" value="NPHP3-like_N"/>
</dbReference>
<dbReference type="InterPro" id="IPR036864">
    <property type="entry name" value="Zn2-C6_fun-type_DNA-bd_sf"/>
</dbReference>
<dbReference type="SUPFAM" id="SSF57701">
    <property type="entry name" value="Zn2/Cys6 DNA-binding domain"/>
    <property type="match status" value="1"/>
</dbReference>
<organism evidence="5 6">
    <name type="scientific">Fusarium globosum</name>
    <dbReference type="NCBI Taxonomy" id="78864"/>
    <lineage>
        <taxon>Eukaryota</taxon>
        <taxon>Fungi</taxon>
        <taxon>Dikarya</taxon>
        <taxon>Ascomycota</taxon>
        <taxon>Pezizomycotina</taxon>
        <taxon>Sordariomycetes</taxon>
        <taxon>Hypocreomycetidae</taxon>
        <taxon>Hypocreales</taxon>
        <taxon>Nectriaceae</taxon>
        <taxon>Fusarium</taxon>
        <taxon>Fusarium fujikuroi species complex</taxon>
    </lineage>
</organism>
<dbReference type="Gene3D" id="3.40.50.300">
    <property type="entry name" value="P-loop containing nucleotide triphosphate hydrolases"/>
    <property type="match status" value="1"/>
</dbReference>
<dbReference type="Pfam" id="PF00172">
    <property type="entry name" value="Zn_clus"/>
    <property type="match status" value="1"/>
</dbReference>
<dbReference type="InterPro" id="IPR054471">
    <property type="entry name" value="GPIID_WHD"/>
</dbReference>
<dbReference type="PANTHER" id="PTHR10039:SF10">
    <property type="entry name" value="NACHT DOMAIN-CONTAINING PROTEIN"/>
    <property type="match status" value="1"/>
</dbReference>
<dbReference type="CDD" id="cd00067">
    <property type="entry name" value="GAL4"/>
    <property type="match status" value="1"/>
</dbReference>
<comment type="caution">
    <text evidence="5">The sequence shown here is derived from an EMBL/GenBank/DDBJ whole genome shotgun (WGS) entry which is preliminary data.</text>
</comment>
<dbReference type="GO" id="GO:0000981">
    <property type="term" value="F:DNA-binding transcription factor activity, RNA polymerase II-specific"/>
    <property type="evidence" value="ECO:0007669"/>
    <property type="project" value="InterPro"/>
</dbReference>
<gene>
    <name evidence="5" type="ORF">FGLOB1_8289</name>
</gene>
<dbReference type="InterPro" id="IPR001138">
    <property type="entry name" value="Zn2Cys6_DnaBD"/>
</dbReference>
<proteinExistence type="predicted"/>
<evidence type="ECO:0000256" key="3">
    <source>
        <dbReference type="SAM" id="Coils"/>
    </source>
</evidence>
<dbReference type="GO" id="GO:0008270">
    <property type="term" value="F:zinc ion binding"/>
    <property type="evidence" value="ECO:0007669"/>
    <property type="project" value="InterPro"/>
</dbReference>